<reference evidence="11" key="1">
    <citation type="submission" date="2021-05" db="EMBL/GenBank/DDBJ databases">
        <authorList>
            <person name="Pietrasiak N."/>
            <person name="Ward R."/>
            <person name="Stajich J.E."/>
            <person name="Kurbessoian T."/>
        </authorList>
    </citation>
    <scope>NUCLEOTIDE SEQUENCE</scope>
    <source>
        <strain evidence="11">GSE-NOS-MK-12-04C</strain>
    </source>
</reference>
<evidence type="ECO:0000256" key="5">
    <source>
        <dbReference type="ARBA" id="ARBA00022801"/>
    </source>
</evidence>
<comment type="similarity">
    <text evidence="2 9">Belongs to the glycosyl hydrolase 10 (cellulase F) family.</text>
</comment>
<name>A0A951QU09_9CYAN</name>
<dbReference type="EMBL" id="JAHHGZ010000054">
    <property type="protein sequence ID" value="MBW4671806.1"/>
    <property type="molecule type" value="Genomic_DNA"/>
</dbReference>
<evidence type="ECO:0000256" key="2">
    <source>
        <dbReference type="ARBA" id="ARBA00007495"/>
    </source>
</evidence>
<organism evidence="11 12">
    <name type="scientific">Cyanomargarita calcarea GSE-NOS-MK-12-04C</name>
    <dbReference type="NCBI Taxonomy" id="2839659"/>
    <lineage>
        <taxon>Bacteria</taxon>
        <taxon>Bacillati</taxon>
        <taxon>Cyanobacteriota</taxon>
        <taxon>Cyanophyceae</taxon>
        <taxon>Nostocales</taxon>
        <taxon>Cyanomargaritaceae</taxon>
        <taxon>Cyanomargarita</taxon>
    </lineage>
</organism>
<dbReference type="Proteomes" id="UP000729701">
    <property type="component" value="Unassembled WGS sequence"/>
</dbReference>
<evidence type="ECO:0000259" key="10">
    <source>
        <dbReference type="PROSITE" id="PS51760"/>
    </source>
</evidence>
<keyword evidence="6 9" id="KW-0119">Carbohydrate metabolism</keyword>
<dbReference type="SUPFAM" id="SSF51445">
    <property type="entry name" value="(Trans)glycosidases"/>
    <property type="match status" value="1"/>
</dbReference>
<sequence>MLINRRQALQLGLAAFTGITATSLTKTIHSNDNPKRNFRVVGQSPLRKRAVARGFLSGAAGNYPTLSTDAALRNLFAQECSILVPENELKWDTLRPAIDKFDFSKGDWLAKFASTHRMYFRGHTLVWDQALPGWFKEKVNHQNAENILVEHITTTVKHYAGKVHSWDVVNEAIAIPYSNRPDGLHPGAWLELLGDGYIDLAFRTAAAADPKAMLVYNDRWLDYDTPRDNAQRAAVLKLLERFKSMGTPVQALGIQAHLDGSETRFNPRKLRTFLRDVASLGYKILITELDVVDKKLPVDIARRDRLVARAYEDYLSVVLDEKAVIAVLTWGLSDRATWHSNYNPRPDRAPVRPLPFDSNLKRKLGWNAMARAFDKAPKR</sequence>
<protein>
    <recommendedName>
        <fullName evidence="9">Beta-xylanase</fullName>
        <ecNumber evidence="9">3.2.1.8</ecNumber>
    </recommendedName>
</protein>
<keyword evidence="8 9" id="KW-0624">Polysaccharide degradation</keyword>
<evidence type="ECO:0000256" key="1">
    <source>
        <dbReference type="ARBA" id="ARBA00000681"/>
    </source>
</evidence>
<proteinExistence type="inferred from homology"/>
<dbReference type="GO" id="GO:0031176">
    <property type="term" value="F:endo-1,4-beta-xylanase activity"/>
    <property type="evidence" value="ECO:0007669"/>
    <property type="project" value="UniProtKB-EC"/>
</dbReference>
<dbReference type="PROSITE" id="PS51760">
    <property type="entry name" value="GH10_2"/>
    <property type="match status" value="1"/>
</dbReference>
<accession>A0A951QU09</accession>
<gene>
    <name evidence="11" type="ORF">KME60_31380</name>
</gene>
<dbReference type="PANTHER" id="PTHR31490:SF88">
    <property type="entry name" value="BETA-XYLANASE"/>
    <property type="match status" value="1"/>
</dbReference>
<comment type="caution">
    <text evidence="11">The sequence shown here is derived from an EMBL/GenBank/DDBJ whole genome shotgun (WGS) entry which is preliminary data.</text>
</comment>
<dbReference type="InterPro" id="IPR001000">
    <property type="entry name" value="GH10_dom"/>
</dbReference>
<dbReference type="InterPro" id="IPR044846">
    <property type="entry name" value="GH10"/>
</dbReference>
<evidence type="ECO:0000313" key="12">
    <source>
        <dbReference type="Proteomes" id="UP000729701"/>
    </source>
</evidence>
<evidence type="ECO:0000256" key="6">
    <source>
        <dbReference type="ARBA" id="ARBA00023277"/>
    </source>
</evidence>
<dbReference type="SMART" id="SM00633">
    <property type="entry name" value="Glyco_10"/>
    <property type="match status" value="1"/>
</dbReference>
<keyword evidence="5 9" id="KW-0378">Hydrolase</keyword>
<evidence type="ECO:0000313" key="11">
    <source>
        <dbReference type="EMBL" id="MBW4671806.1"/>
    </source>
</evidence>
<dbReference type="PANTHER" id="PTHR31490">
    <property type="entry name" value="GLYCOSYL HYDROLASE"/>
    <property type="match status" value="1"/>
</dbReference>
<dbReference type="EC" id="3.2.1.8" evidence="9"/>
<keyword evidence="7 9" id="KW-0326">Glycosidase</keyword>
<evidence type="ECO:0000256" key="4">
    <source>
        <dbReference type="ARBA" id="ARBA00022729"/>
    </source>
</evidence>
<comment type="catalytic activity">
    <reaction evidence="1 9">
        <text>Endohydrolysis of (1-&gt;4)-beta-D-xylosidic linkages in xylans.</text>
        <dbReference type="EC" id="3.2.1.8"/>
    </reaction>
</comment>
<evidence type="ECO:0000256" key="8">
    <source>
        <dbReference type="ARBA" id="ARBA00023326"/>
    </source>
</evidence>
<feature type="domain" description="GH10" evidence="10">
    <location>
        <begin position="60"/>
        <end position="372"/>
    </location>
</feature>
<dbReference type="InterPro" id="IPR017853">
    <property type="entry name" value="GH"/>
</dbReference>
<dbReference type="PRINTS" id="PR00134">
    <property type="entry name" value="GLHYDRLASE10"/>
</dbReference>
<reference evidence="11" key="2">
    <citation type="journal article" date="2022" name="Microbiol. Resour. Announc.">
        <title>Metagenome Sequencing to Explore Phylogenomics of Terrestrial Cyanobacteria.</title>
        <authorList>
            <person name="Ward R.D."/>
            <person name="Stajich J.E."/>
            <person name="Johansen J.R."/>
            <person name="Huntemann M."/>
            <person name="Clum A."/>
            <person name="Foster B."/>
            <person name="Foster B."/>
            <person name="Roux S."/>
            <person name="Palaniappan K."/>
            <person name="Varghese N."/>
            <person name="Mukherjee S."/>
            <person name="Reddy T.B.K."/>
            <person name="Daum C."/>
            <person name="Copeland A."/>
            <person name="Chen I.A."/>
            <person name="Ivanova N.N."/>
            <person name="Kyrpides N.C."/>
            <person name="Shapiro N."/>
            <person name="Eloe-Fadrosh E.A."/>
            <person name="Pietrasiak N."/>
        </authorList>
    </citation>
    <scope>NUCLEOTIDE SEQUENCE</scope>
    <source>
        <strain evidence="11">GSE-NOS-MK-12-04C</strain>
    </source>
</reference>
<dbReference type="Pfam" id="PF00331">
    <property type="entry name" value="Glyco_hydro_10"/>
    <property type="match status" value="1"/>
</dbReference>
<evidence type="ECO:0000256" key="3">
    <source>
        <dbReference type="ARBA" id="ARBA00022651"/>
    </source>
</evidence>
<evidence type="ECO:0000256" key="7">
    <source>
        <dbReference type="ARBA" id="ARBA00023295"/>
    </source>
</evidence>
<keyword evidence="4" id="KW-0732">Signal</keyword>
<dbReference type="AlphaFoldDB" id="A0A951QU09"/>
<dbReference type="Gene3D" id="3.20.20.80">
    <property type="entry name" value="Glycosidases"/>
    <property type="match status" value="1"/>
</dbReference>
<evidence type="ECO:0000256" key="9">
    <source>
        <dbReference type="RuleBase" id="RU361174"/>
    </source>
</evidence>
<keyword evidence="3" id="KW-0858">Xylan degradation</keyword>
<dbReference type="GO" id="GO:0045493">
    <property type="term" value="P:xylan catabolic process"/>
    <property type="evidence" value="ECO:0007669"/>
    <property type="project" value="UniProtKB-KW"/>
</dbReference>